<reference evidence="1 2" key="1">
    <citation type="submission" date="2014-10" db="EMBL/GenBank/DDBJ databases">
        <title>Draft genome of the hookworm Ancylostoma caninum.</title>
        <authorList>
            <person name="Mitreva M."/>
        </authorList>
    </citation>
    <scope>NUCLEOTIDE SEQUENCE [LARGE SCALE GENOMIC DNA]</scope>
    <source>
        <strain evidence="1 2">Baltimore</strain>
    </source>
</reference>
<evidence type="ECO:0000313" key="2">
    <source>
        <dbReference type="Proteomes" id="UP000252519"/>
    </source>
</evidence>
<comment type="caution">
    <text evidence="1">The sequence shown here is derived from an EMBL/GenBank/DDBJ whole genome shotgun (WGS) entry which is preliminary data.</text>
</comment>
<sequence length="108" mass="12218">MDDVYKMTYLLDSLRGEAQESVKKFEISGNTYQAAIEHLKSKYGNPQLLITQLVGRLKNTKARSKRMEDQRRVCEEISSIVNQLQLKGGAIDGALLQQQVLSKFTEAI</sequence>
<dbReference type="OrthoDB" id="5870196at2759"/>
<organism evidence="1 2">
    <name type="scientific">Ancylostoma caninum</name>
    <name type="common">Dog hookworm</name>
    <dbReference type="NCBI Taxonomy" id="29170"/>
    <lineage>
        <taxon>Eukaryota</taxon>
        <taxon>Metazoa</taxon>
        <taxon>Ecdysozoa</taxon>
        <taxon>Nematoda</taxon>
        <taxon>Chromadorea</taxon>
        <taxon>Rhabditida</taxon>
        <taxon>Rhabditina</taxon>
        <taxon>Rhabditomorpha</taxon>
        <taxon>Strongyloidea</taxon>
        <taxon>Ancylostomatidae</taxon>
        <taxon>Ancylostomatinae</taxon>
        <taxon>Ancylostoma</taxon>
    </lineage>
</organism>
<proteinExistence type="predicted"/>
<accession>A0A368G0D3</accession>
<gene>
    <name evidence="1" type="ORF">ANCCAN_16183</name>
</gene>
<dbReference type="Proteomes" id="UP000252519">
    <property type="component" value="Unassembled WGS sequence"/>
</dbReference>
<dbReference type="EMBL" id="JOJR01000434">
    <property type="protein sequence ID" value="RCN37901.1"/>
    <property type="molecule type" value="Genomic_DNA"/>
</dbReference>
<dbReference type="InterPro" id="IPR005312">
    <property type="entry name" value="DUF1759"/>
</dbReference>
<dbReference type="STRING" id="29170.A0A368G0D3"/>
<dbReference type="PANTHER" id="PTHR22954">
    <property type="entry name" value="RETROVIRAL PROTEASE-RELATED"/>
    <property type="match status" value="1"/>
</dbReference>
<dbReference type="AlphaFoldDB" id="A0A368G0D3"/>
<evidence type="ECO:0000313" key="1">
    <source>
        <dbReference type="EMBL" id="RCN37901.1"/>
    </source>
</evidence>
<keyword evidence="2" id="KW-1185">Reference proteome</keyword>
<dbReference type="Pfam" id="PF03564">
    <property type="entry name" value="DUF1759"/>
    <property type="match status" value="1"/>
</dbReference>
<name>A0A368G0D3_ANCCA</name>
<dbReference type="PANTHER" id="PTHR22954:SF3">
    <property type="entry name" value="PROTEIN CBG08539"/>
    <property type="match status" value="1"/>
</dbReference>
<protein>
    <submittedName>
        <fullName evidence="1">Uncharacterized protein</fullName>
    </submittedName>
</protein>